<dbReference type="AlphaFoldDB" id="A0A8H4YF35"/>
<proteinExistence type="predicted"/>
<organism evidence="1 2">
    <name type="scientific">Fusarium oxysporum</name>
    <name type="common">Fusarium vascular wilt</name>
    <dbReference type="NCBI Taxonomy" id="5507"/>
    <lineage>
        <taxon>Eukaryota</taxon>
        <taxon>Fungi</taxon>
        <taxon>Dikarya</taxon>
        <taxon>Ascomycota</taxon>
        <taxon>Pezizomycotina</taxon>
        <taxon>Sordariomycetes</taxon>
        <taxon>Hypocreomycetidae</taxon>
        <taxon>Hypocreales</taxon>
        <taxon>Nectriaceae</taxon>
        <taxon>Fusarium</taxon>
        <taxon>Fusarium oxysporum species complex</taxon>
    </lineage>
</organism>
<evidence type="ECO:0000313" key="2">
    <source>
        <dbReference type="Proteomes" id="UP000558688"/>
    </source>
</evidence>
<comment type="caution">
    <text evidence="1">The sequence shown here is derived from an EMBL/GenBank/DDBJ whole genome shotgun (WGS) entry which is preliminary data.</text>
</comment>
<protein>
    <submittedName>
        <fullName evidence="1">Uncharacterized protein</fullName>
    </submittedName>
</protein>
<gene>
    <name evidence="1" type="ORF">FOXYS1_16192</name>
</gene>
<dbReference type="EMBL" id="JAAFOW010005254">
    <property type="protein sequence ID" value="KAF5226892.1"/>
    <property type="molecule type" value="Genomic_DNA"/>
</dbReference>
<accession>A0A8H4YF35</accession>
<reference evidence="1" key="1">
    <citation type="submission" date="2020-02" db="EMBL/GenBank/DDBJ databases">
        <title>Identification and distribution of gene clusters putatively required for synthesis of sphingolipid metabolism inhibitors in phylogenetically diverse species of the filamentous fungus Fusarium.</title>
        <authorList>
            <person name="Kim H.-S."/>
            <person name="Busman M."/>
            <person name="Brown D.W."/>
            <person name="Divon H."/>
            <person name="Uhlig S."/>
            <person name="Proctor R.H."/>
        </authorList>
    </citation>
    <scope>NUCLEOTIDE SEQUENCE [LARGE SCALE GENOMIC DNA]</scope>
    <source>
        <strain evidence="1">NRRL 39464</strain>
    </source>
</reference>
<name>A0A8H4YF35_FUSOX</name>
<evidence type="ECO:0000313" key="1">
    <source>
        <dbReference type="EMBL" id="KAF5226892.1"/>
    </source>
</evidence>
<sequence length="66" mass="7536">MPPPSAAQQKVLIAQFVALTGQSERQATRVRIFRVHLPYVDHREPSWSLTRYLKNAGFKLNEAVDT</sequence>
<dbReference type="Proteomes" id="UP000558688">
    <property type="component" value="Unassembled WGS sequence"/>
</dbReference>